<feature type="region of interest" description="Disordered" evidence="7">
    <location>
        <begin position="1"/>
        <end position="53"/>
    </location>
</feature>
<dbReference type="GO" id="GO:0005886">
    <property type="term" value="C:plasma membrane"/>
    <property type="evidence" value="ECO:0007669"/>
    <property type="project" value="TreeGrafter"/>
</dbReference>
<evidence type="ECO:0000256" key="6">
    <source>
        <dbReference type="ARBA" id="ARBA00023136"/>
    </source>
</evidence>
<accession>A0AAW2YKB3</accession>
<feature type="transmembrane region" description="Helical" evidence="8">
    <location>
        <begin position="427"/>
        <end position="450"/>
    </location>
</feature>
<comment type="similarity">
    <text evidence="2">Belongs to the SLC29A/ENT transporter (TC 2.A.57) family.</text>
</comment>
<comment type="subcellular location">
    <subcellularLocation>
        <location evidence="1">Membrane</location>
        <topology evidence="1">Multi-pass membrane protein</topology>
    </subcellularLocation>
</comment>
<dbReference type="InterPro" id="IPR002259">
    <property type="entry name" value="Eqnu_transpt"/>
</dbReference>
<feature type="transmembrane region" description="Helical" evidence="8">
    <location>
        <begin position="217"/>
        <end position="247"/>
    </location>
</feature>
<name>A0AAW2YKB3_9EUKA</name>
<dbReference type="PANTHER" id="PTHR10332">
    <property type="entry name" value="EQUILIBRATIVE NUCLEOSIDE TRANSPORTER"/>
    <property type="match status" value="1"/>
</dbReference>
<organism evidence="9 10">
    <name type="scientific">Acrasis kona</name>
    <dbReference type="NCBI Taxonomy" id="1008807"/>
    <lineage>
        <taxon>Eukaryota</taxon>
        <taxon>Discoba</taxon>
        <taxon>Heterolobosea</taxon>
        <taxon>Tetramitia</taxon>
        <taxon>Eutetramitia</taxon>
        <taxon>Acrasidae</taxon>
        <taxon>Acrasis</taxon>
    </lineage>
</organism>
<dbReference type="SUPFAM" id="SSF103473">
    <property type="entry name" value="MFS general substrate transporter"/>
    <property type="match status" value="1"/>
</dbReference>
<feature type="transmembrane region" description="Helical" evidence="8">
    <location>
        <begin position="360"/>
        <end position="380"/>
    </location>
</feature>
<feature type="transmembrane region" description="Helical" evidence="8">
    <location>
        <begin position="456"/>
        <end position="478"/>
    </location>
</feature>
<feature type="transmembrane region" description="Helical" evidence="8">
    <location>
        <begin position="90"/>
        <end position="109"/>
    </location>
</feature>
<gene>
    <name evidence="9" type="ORF">AKO1_015511</name>
</gene>
<feature type="compositionally biased region" description="Acidic residues" evidence="7">
    <location>
        <begin position="34"/>
        <end position="51"/>
    </location>
</feature>
<feature type="transmembrane region" description="Helical" evidence="8">
    <location>
        <begin position="129"/>
        <end position="150"/>
    </location>
</feature>
<comment type="caution">
    <text evidence="9">The sequence shown here is derived from an EMBL/GenBank/DDBJ whole genome shotgun (WGS) entry which is preliminary data.</text>
</comment>
<keyword evidence="3" id="KW-0813">Transport</keyword>
<dbReference type="AlphaFoldDB" id="A0AAW2YKB3"/>
<dbReference type="PRINTS" id="PR01130">
    <property type="entry name" value="DERENTRNSPRT"/>
</dbReference>
<evidence type="ECO:0000256" key="5">
    <source>
        <dbReference type="ARBA" id="ARBA00022989"/>
    </source>
</evidence>
<evidence type="ECO:0000313" key="9">
    <source>
        <dbReference type="EMBL" id="KAL0477662.1"/>
    </source>
</evidence>
<feature type="transmembrane region" description="Helical" evidence="8">
    <location>
        <begin position="395"/>
        <end position="415"/>
    </location>
</feature>
<evidence type="ECO:0000313" key="10">
    <source>
        <dbReference type="Proteomes" id="UP001431209"/>
    </source>
</evidence>
<keyword evidence="5 8" id="KW-1133">Transmembrane helix</keyword>
<evidence type="ECO:0000256" key="8">
    <source>
        <dbReference type="SAM" id="Phobius"/>
    </source>
</evidence>
<feature type="transmembrane region" description="Helical" evidence="8">
    <location>
        <begin position="182"/>
        <end position="205"/>
    </location>
</feature>
<feature type="transmembrane region" description="Helical" evidence="8">
    <location>
        <begin position="499"/>
        <end position="521"/>
    </location>
</feature>
<proteinExistence type="inferred from homology"/>
<evidence type="ECO:0000256" key="4">
    <source>
        <dbReference type="ARBA" id="ARBA00022692"/>
    </source>
</evidence>
<protein>
    <submittedName>
        <fullName evidence="9">Equilibrative nucleotide transporter</fullName>
    </submittedName>
</protein>
<evidence type="ECO:0000256" key="1">
    <source>
        <dbReference type="ARBA" id="ARBA00004141"/>
    </source>
</evidence>
<dbReference type="EMBL" id="JAOPGA020000208">
    <property type="protein sequence ID" value="KAL0477662.1"/>
    <property type="molecule type" value="Genomic_DNA"/>
</dbReference>
<dbReference type="InterPro" id="IPR036259">
    <property type="entry name" value="MFS_trans_sf"/>
</dbReference>
<feature type="transmembrane region" description="Helical" evidence="8">
    <location>
        <begin position="259"/>
        <end position="277"/>
    </location>
</feature>
<dbReference type="Proteomes" id="UP001431209">
    <property type="component" value="Unassembled WGS sequence"/>
</dbReference>
<evidence type="ECO:0000256" key="7">
    <source>
        <dbReference type="SAM" id="MobiDB-lite"/>
    </source>
</evidence>
<feature type="compositionally biased region" description="Polar residues" evidence="7">
    <location>
        <begin position="1"/>
        <end position="25"/>
    </location>
</feature>
<dbReference type="Pfam" id="PF01733">
    <property type="entry name" value="Nucleoside_tran"/>
    <property type="match status" value="1"/>
</dbReference>
<keyword evidence="6 8" id="KW-0472">Membrane</keyword>
<evidence type="ECO:0000256" key="2">
    <source>
        <dbReference type="ARBA" id="ARBA00007965"/>
    </source>
</evidence>
<sequence length="523" mass="58999">MSRNPSRHTSPNSRPSSYIKSNYLTPGSERDSGSEDESSSQEEEATYEDDENLLKTQDGDLDASFTRDEKHLPKLISSPKKKTVRDNYHSAYILFFLLGIGAIIPSQVFLITVDFFRDTFPGHINYIEYILPFGNNAAQVISIMIMLLLCRKPGYIYRQSLQLSSFSELAGRVFYWSTFDRVIISWVTNFLSLFTVCCMMVTLTSEYIGELSDLKEAILWIMVACNCICGLASGWLIASLFSFAALFPWEYTQSVMGGMGMAGALVAIARIAIKLLVIFPGQTMEYDSFIGSLILFGVCCLVQFVCMLLFMVLIRRPITRYYQKRQIRLERQELINASLNGEGHHTHLPNSTMLSVVRRLLSPGFVLTFVITFVVMPGVLSDISAMSYALKESKWMTIITLAVFSISDCLGRMLPGWKRTIIMSHSHLWIPILLRAAFIPIIVLITYRQYALLDVWVFIIVFFFGLSHGYCAAVDMMVAPGLVAQSKREREYAGVTMTLFLNAGLLVGSSFAMIFVMIKYLPT</sequence>
<dbReference type="GO" id="GO:0005337">
    <property type="term" value="F:nucleoside transmembrane transporter activity"/>
    <property type="evidence" value="ECO:0007669"/>
    <property type="project" value="InterPro"/>
</dbReference>
<keyword evidence="10" id="KW-1185">Reference proteome</keyword>
<evidence type="ECO:0000256" key="3">
    <source>
        <dbReference type="ARBA" id="ARBA00022448"/>
    </source>
</evidence>
<reference evidence="9 10" key="1">
    <citation type="submission" date="2024-03" db="EMBL/GenBank/DDBJ databases">
        <title>The Acrasis kona genome and developmental transcriptomes reveal deep origins of eukaryotic multicellular pathways.</title>
        <authorList>
            <person name="Sheikh S."/>
            <person name="Fu C.-J."/>
            <person name="Brown M.W."/>
            <person name="Baldauf S.L."/>
        </authorList>
    </citation>
    <scope>NUCLEOTIDE SEQUENCE [LARGE SCALE GENOMIC DNA]</scope>
    <source>
        <strain evidence="9 10">ATCC MYA-3509</strain>
    </source>
</reference>
<keyword evidence="4 8" id="KW-0812">Transmembrane</keyword>
<feature type="transmembrane region" description="Helical" evidence="8">
    <location>
        <begin position="289"/>
        <end position="314"/>
    </location>
</feature>
<dbReference type="PANTHER" id="PTHR10332:SF10">
    <property type="entry name" value="EQUILIBRATIVE NUCLEOSIDE TRANSPORTER 4"/>
    <property type="match status" value="1"/>
</dbReference>